<dbReference type="Pfam" id="PF08268">
    <property type="entry name" value="FBA_3"/>
    <property type="match status" value="1"/>
</dbReference>
<protein>
    <submittedName>
        <fullName evidence="3">F-box domain</fullName>
    </submittedName>
</protein>
<dbReference type="InterPro" id="IPR017451">
    <property type="entry name" value="F-box-assoc_interact_dom"/>
</dbReference>
<comment type="caution">
    <text evidence="3">The sequence shown here is derived from an EMBL/GenBank/DDBJ whole genome shotgun (WGS) entry which is preliminary data.</text>
</comment>
<dbReference type="EMBL" id="JAEFBJ010000013">
    <property type="protein sequence ID" value="KAG7538950.1"/>
    <property type="molecule type" value="Genomic_DNA"/>
</dbReference>
<dbReference type="SMART" id="SM00256">
    <property type="entry name" value="FBOX"/>
    <property type="match status" value="1"/>
</dbReference>
<name>A0A8T1XWJ3_ARASU</name>
<gene>
    <name evidence="3" type="ORF">ISN44_As13g026590</name>
</gene>
<dbReference type="InterPro" id="IPR013187">
    <property type="entry name" value="F-box-assoc_dom_typ3"/>
</dbReference>
<dbReference type="PANTHER" id="PTHR31111:SF105">
    <property type="entry name" value="F-BOX DOMAIN-CONTAINING PROTEIN"/>
    <property type="match status" value="1"/>
</dbReference>
<evidence type="ECO:0000256" key="1">
    <source>
        <dbReference type="SAM" id="MobiDB-lite"/>
    </source>
</evidence>
<dbReference type="AlphaFoldDB" id="A0A8T1XWJ3"/>
<accession>A0A8T1XWJ3</accession>
<sequence>MKRGRQEKKSSRFPKRQHHSKISDIEKSNGIHIPFDLITDILSRLPVKSLVRFQCVSKQWSSRITVSIMTRSLFSPSTYPTNDISFIYPDKHISYTLNRGRSWDFEYQYIRGLFCGWSSSIYEHTKRETILLPEVKYDRWSNSCDGLFGYDPVEKQVFTLVGGPMKQQWRNLDLQGIWNHSPEARSTGLCINEFIYYIAHVERDDSEFYELVRFDVRHERFDRIQMPITLQMNQLSEVSFDELTLVNYQGKLGCIRYTKASAEMWIMEDHIEKQEWSSKIILMKSLGDGYCIAGVAHNGEIVIMSKTLISGKPFDAYCYDPKQNKIYYPYYIRKEELKSQM</sequence>
<keyword evidence="4" id="KW-1185">Reference proteome</keyword>
<dbReference type="CDD" id="cd22157">
    <property type="entry name" value="F-box_AtFBW1-like"/>
    <property type="match status" value="1"/>
</dbReference>
<feature type="compositionally biased region" description="Basic residues" evidence="1">
    <location>
        <begin position="1"/>
        <end position="20"/>
    </location>
</feature>
<dbReference type="Proteomes" id="UP000694251">
    <property type="component" value="Chromosome 13"/>
</dbReference>
<reference evidence="3 4" key="1">
    <citation type="submission" date="2020-12" db="EMBL/GenBank/DDBJ databases">
        <title>Concerted genomic and epigenomic changes stabilize Arabidopsis allopolyploids.</title>
        <authorList>
            <person name="Chen Z."/>
        </authorList>
    </citation>
    <scope>NUCLEOTIDE SEQUENCE [LARGE SCALE GENOMIC DNA]</scope>
    <source>
        <strain evidence="3">As9502</strain>
        <tissue evidence="3">Leaf</tissue>
    </source>
</reference>
<evidence type="ECO:0000313" key="3">
    <source>
        <dbReference type="EMBL" id="KAG7538950.1"/>
    </source>
</evidence>
<feature type="domain" description="F-box" evidence="2">
    <location>
        <begin position="27"/>
        <end position="73"/>
    </location>
</feature>
<dbReference type="InterPro" id="IPR001810">
    <property type="entry name" value="F-box_dom"/>
</dbReference>
<dbReference type="PANTHER" id="PTHR31111">
    <property type="entry name" value="BNAA05G37150D PROTEIN-RELATED"/>
    <property type="match status" value="1"/>
</dbReference>
<dbReference type="OrthoDB" id="1093967at2759"/>
<evidence type="ECO:0000259" key="2">
    <source>
        <dbReference type="PROSITE" id="PS50181"/>
    </source>
</evidence>
<dbReference type="NCBIfam" id="TIGR01640">
    <property type="entry name" value="F_box_assoc_1"/>
    <property type="match status" value="1"/>
</dbReference>
<proteinExistence type="predicted"/>
<evidence type="ECO:0000313" key="4">
    <source>
        <dbReference type="Proteomes" id="UP000694251"/>
    </source>
</evidence>
<feature type="region of interest" description="Disordered" evidence="1">
    <location>
        <begin position="1"/>
        <end position="22"/>
    </location>
</feature>
<dbReference type="PROSITE" id="PS50181">
    <property type="entry name" value="FBOX"/>
    <property type="match status" value="1"/>
</dbReference>
<dbReference type="Pfam" id="PF00646">
    <property type="entry name" value="F-box"/>
    <property type="match status" value="1"/>
</dbReference>
<organism evidence="3 4">
    <name type="scientific">Arabidopsis suecica</name>
    <name type="common">Swedish thale-cress</name>
    <name type="synonym">Cardaminopsis suecica</name>
    <dbReference type="NCBI Taxonomy" id="45249"/>
    <lineage>
        <taxon>Eukaryota</taxon>
        <taxon>Viridiplantae</taxon>
        <taxon>Streptophyta</taxon>
        <taxon>Embryophyta</taxon>
        <taxon>Tracheophyta</taxon>
        <taxon>Spermatophyta</taxon>
        <taxon>Magnoliopsida</taxon>
        <taxon>eudicotyledons</taxon>
        <taxon>Gunneridae</taxon>
        <taxon>Pentapetalae</taxon>
        <taxon>rosids</taxon>
        <taxon>malvids</taxon>
        <taxon>Brassicales</taxon>
        <taxon>Brassicaceae</taxon>
        <taxon>Camelineae</taxon>
        <taxon>Arabidopsis</taxon>
    </lineage>
</organism>